<name>A0ABP7ICP1_9ACTN</name>
<dbReference type="Pfam" id="PF00296">
    <property type="entry name" value="Bac_luciferase"/>
    <property type="match status" value="1"/>
</dbReference>
<organism evidence="3 4">
    <name type="scientific">Sphaerisporangium flaviroseum</name>
    <dbReference type="NCBI Taxonomy" id="509199"/>
    <lineage>
        <taxon>Bacteria</taxon>
        <taxon>Bacillati</taxon>
        <taxon>Actinomycetota</taxon>
        <taxon>Actinomycetes</taxon>
        <taxon>Streptosporangiales</taxon>
        <taxon>Streptosporangiaceae</taxon>
        <taxon>Sphaerisporangium</taxon>
    </lineage>
</organism>
<keyword evidence="1" id="KW-0560">Oxidoreductase</keyword>
<dbReference type="PANTHER" id="PTHR43244">
    <property type="match status" value="1"/>
</dbReference>
<feature type="domain" description="Luciferase-like" evidence="2">
    <location>
        <begin position="32"/>
        <end position="288"/>
    </location>
</feature>
<dbReference type="EMBL" id="BAAAZR010000008">
    <property type="protein sequence ID" value="GAA3815083.1"/>
    <property type="molecule type" value="Genomic_DNA"/>
</dbReference>
<reference evidence="4" key="1">
    <citation type="journal article" date="2019" name="Int. J. Syst. Evol. Microbiol.">
        <title>The Global Catalogue of Microorganisms (GCM) 10K type strain sequencing project: providing services to taxonomists for standard genome sequencing and annotation.</title>
        <authorList>
            <consortium name="The Broad Institute Genomics Platform"/>
            <consortium name="The Broad Institute Genome Sequencing Center for Infectious Disease"/>
            <person name="Wu L."/>
            <person name="Ma J."/>
        </authorList>
    </citation>
    <scope>NUCLEOTIDE SEQUENCE [LARGE SCALE GENOMIC DNA]</scope>
    <source>
        <strain evidence="4">JCM 16908</strain>
    </source>
</reference>
<evidence type="ECO:0000256" key="1">
    <source>
        <dbReference type="ARBA" id="ARBA00023002"/>
    </source>
</evidence>
<dbReference type="Gene3D" id="3.20.20.30">
    <property type="entry name" value="Luciferase-like domain"/>
    <property type="match status" value="1"/>
</dbReference>
<proteinExistence type="predicted"/>
<keyword evidence="4" id="KW-1185">Reference proteome</keyword>
<gene>
    <name evidence="3" type="ORF">GCM10022226_39890</name>
</gene>
<dbReference type="RefSeq" id="WP_344941914.1">
    <property type="nucleotide sequence ID" value="NZ_BAAAZR010000008.1"/>
</dbReference>
<dbReference type="InterPro" id="IPR011251">
    <property type="entry name" value="Luciferase-like_dom"/>
</dbReference>
<dbReference type="InterPro" id="IPR050564">
    <property type="entry name" value="F420-G6PD/mer"/>
</dbReference>
<dbReference type="Proteomes" id="UP001500888">
    <property type="component" value="Unassembled WGS sequence"/>
</dbReference>
<evidence type="ECO:0000313" key="4">
    <source>
        <dbReference type="Proteomes" id="UP001500888"/>
    </source>
</evidence>
<sequence length="322" mass="33253">MAPALLFPLQPAHPDVVVPFGELVRSGLAGRLWLGQSVMAESHQTIAYLAGRGIKVASGLGVTLMPLRHPLEAAAQARSLAVLTGRPVVAGYGAATAELVKALRGAPYDRPATAAADYARALRAILDGEIPPTSREAYAAGGGGLPPMRHAPVEVGLGVLRPGMARKAGAVADVAITWMTPPAYVRDTLMPALAEGAAHRGAPPRVAAVVHVALADAGRDPRRLAEAGAGHHLRAPHYTDMLRRAGVSADPADPRAGAAALVEAGVYVYGTAQEVAERLRGYREAGVEEIVLNPAGVMRTEGYKAALADAEQILDAMAGADD</sequence>
<dbReference type="InterPro" id="IPR036661">
    <property type="entry name" value="Luciferase-like_sf"/>
</dbReference>
<evidence type="ECO:0000313" key="3">
    <source>
        <dbReference type="EMBL" id="GAA3815083.1"/>
    </source>
</evidence>
<comment type="caution">
    <text evidence="3">The sequence shown here is derived from an EMBL/GenBank/DDBJ whole genome shotgun (WGS) entry which is preliminary data.</text>
</comment>
<dbReference type="SUPFAM" id="SSF51679">
    <property type="entry name" value="Bacterial luciferase-like"/>
    <property type="match status" value="1"/>
</dbReference>
<accession>A0ABP7ICP1</accession>
<dbReference type="PANTHER" id="PTHR43244:SF1">
    <property type="entry name" value="5,10-METHYLENETETRAHYDROMETHANOPTERIN REDUCTASE"/>
    <property type="match status" value="1"/>
</dbReference>
<evidence type="ECO:0000259" key="2">
    <source>
        <dbReference type="Pfam" id="PF00296"/>
    </source>
</evidence>
<protein>
    <recommendedName>
        <fullName evidence="2">Luciferase-like domain-containing protein</fullName>
    </recommendedName>
</protein>